<dbReference type="InterPro" id="IPR001752">
    <property type="entry name" value="Kinesin_motor_dom"/>
</dbReference>
<organism evidence="4 5">
    <name type="scientific">Symbiodinium microadriaticum</name>
    <name type="common">Dinoflagellate</name>
    <name type="synonym">Zooxanthella microadriatica</name>
    <dbReference type="NCBI Taxonomy" id="2951"/>
    <lineage>
        <taxon>Eukaryota</taxon>
        <taxon>Sar</taxon>
        <taxon>Alveolata</taxon>
        <taxon>Dinophyceae</taxon>
        <taxon>Suessiales</taxon>
        <taxon>Symbiodiniaceae</taxon>
        <taxon>Symbiodinium</taxon>
    </lineage>
</organism>
<dbReference type="Gene3D" id="1.20.5.190">
    <property type="match status" value="1"/>
</dbReference>
<keyword evidence="1" id="KW-0067">ATP-binding</keyword>
<reference evidence="4 5" key="1">
    <citation type="submission" date="2016-02" db="EMBL/GenBank/DDBJ databases">
        <title>Genome analysis of coral dinoflagellate symbionts highlights evolutionary adaptations to a symbiotic lifestyle.</title>
        <authorList>
            <person name="Aranda M."/>
            <person name="Li Y."/>
            <person name="Liew Y.J."/>
            <person name="Baumgarten S."/>
            <person name="Simakov O."/>
            <person name="Wilson M."/>
            <person name="Piel J."/>
            <person name="Ashoor H."/>
            <person name="Bougouffa S."/>
            <person name="Bajic V.B."/>
            <person name="Ryu T."/>
            <person name="Ravasi T."/>
            <person name="Bayer T."/>
            <person name="Micklem G."/>
            <person name="Kim H."/>
            <person name="Bhak J."/>
            <person name="Lajeunesse T.C."/>
            <person name="Voolstra C.R."/>
        </authorList>
    </citation>
    <scope>NUCLEOTIDE SEQUENCE [LARGE SCALE GENOMIC DNA]</scope>
    <source>
        <strain evidence="4 5">CCMP2467</strain>
    </source>
</reference>
<dbReference type="InterPro" id="IPR013761">
    <property type="entry name" value="SAM/pointed_sf"/>
</dbReference>
<dbReference type="PROSITE" id="PS50096">
    <property type="entry name" value="IQ"/>
    <property type="match status" value="3"/>
</dbReference>
<feature type="compositionally biased region" description="Polar residues" evidence="2">
    <location>
        <begin position="1403"/>
        <end position="1425"/>
    </location>
</feature>
<name>A0A1Q9DRH4_SYMMI</name>
<feature type="domain" description="Kinesin motor" evidence="3">
    <location>
        <begin position="455"/>
        <end position="766"/>
    </location>
</feature>
<dbReference type="Pfam" id="PF00612">
    <property type="entry name" value="IQ"/>
    <property type="match status" value="2"/>
</dbReference>
<dbReference type="Gene3D" id="1.10.150.50">
    <property type="entry name" value="Transcription Factor, Ets-1"/>
    <property type="match status" value="1"/>
</dbReference>
<feature type="compositionally biased region" description="Polar residues" evidence="2">
    <location>
        <begin position="1450"/>
        <end position="1480"/>
    </location>
</feature>
<keyword evidence="1" id="KW-0505">Motor protein</keyword>
<feature type="region of interest" description="Disordered" evidence="2">
    <location>
        <begin position="273"/>
        <end position="323"/>
    </location>
</feature>
<feature type="binding site" evidence="1">
    <location>
        <begin position="545"/>
        <end position="552"/>
    </location>
    <ligand>
        <name>ATP</name>
        <dbReference type="ChEBI" id="CHEBI:30616"/>
    </ligand>
</feature>
<dbReference type="GO" id="GO:0007019">
    <property type="term" value="P:microtubule depolymerization"/>
    <property type="evidence" value="ECO:0007669"/>
    <property type="project" value="TreeGrafter"/>
</dbReference>
<evidence type="ECO:0000256" key="2">
    <source>
        <dbReference type="SAM" id="MobiDB-lite"/>
    </source>
</evidence>
<dbReference type="GO" id="GO:0005874">
    <property type="term" value="C:microtubule"/>
    <property type="evidence" value="ECO:0007669"/>
    <property type="project" value="TreeGrafter"/>
</dbReference>
<dbReference type="SMART" id="SM00015">
    <property type="entry name" value="IQ"/>
    <property type="match status" value="3"/>
</dbReference>
<dbReference type="Proteomes" id="UP000186817">
    <property type="component" value="Unassembled WGS sequence"/>
</dbReference>
<feature type="compositionally biased region" description="Polar residues" evidence="2">
    <location>
        <begin position="226"/>
        <end position="242"/>
    </location>
</feature>
<gene>
    <name evidence="4" type="primary">KIF2C</name>
    <name evidence="4" type="ORF">AK812_SmicGene19868</name>
</gene>
<evidence type="ECO:0000256" key="1">
    <source>
        <dbReference type="PROSITE-ProRule" id="PRU00283"/>
    </source>
</evidence>
<dbReference type="GO" id="GO:0008017">
    <property type="term" value="F:microtubule binding"/>
    <property type="evidence" value="ECO:0007669"/>
    <property type="project" value="InterPro"/>
</dbReference>
<evidence type="ECO:0000259" key="3">
    <source>
        <dbReference type="PROSITE" id="PS50067"/>
    </source>
</evidence>
<feature type="compositionally biased region" description="Low complexity" evidence="2">
    <location>
        <begin position="1321"/>
        <end position="1330"/>
    </location>
</feature>
<feature type="region of interest" description="Disordered" evidence="2">
    <location>
        <begin position="201"/>
        <end position="254"/>
    </location>
</feature>
<dbReference type="Gene3D" id="3.40.850.10">
    <property type="entry name" value="Kinesin motor domain"/>
    <property type="match status" value="1"/>
</dbReference>
<dbReference type="OrthoDB" id="420667at2759"/>
<sequence>MWVGCLLANVGSNGFDCQCAALPIMELMQPPQDSRSGAVDNNLLEHLGFLGFLPSLERLQAKHNRIRKLSFPIAASPLLKTLELIVELPVADSPLPDSGEEIGEFTPALLPGAVGVSSVIHPQKWTEEQVRDWWDKRTKRTKEVEPLSKGTDGRNIMRWNVNRFEQMCKGDTNLAAALYQDLRNEVQRFEHYRKTGVVLKAASISPKPGPCQRRRPSVTRSKDSKPTPTAAQTQPLSRNGLQFNPAPRGTTTLKPKFLTSNLNLDQGGQKIAVPAPRASERKVAKVAPAPKAAQRASSNGASGRQKPAFRNQGTSKMPETGTAARNGENHLAEVPSRDGPVVSFSEVPEVPERRRSLVMEDIDGKLHQLSTATRREKAEVEKPKAMDDTAIIRRTKSARLAAEAKGKESESEDATRQMFDKRELRKRHKCVYEQHIRSWCERYPKEDCPAPEPCRVRVYVRKRPLFPHEEEADEFDVTTVTGRKVIIHNCLTKADLRSLFVSHMGFQFTNAFHESVSDDDVYEHCAGAAVQHVLDGKIAALFMFGQTGSGKTHTMSGLLQRASAHIFQQESTVTLTAFEIAGKVMRDLLDTNPKELKIREDKSGKTQILGLQTHDVSSSTDLLRILKDAQAHRATRATQVNETSSRSHAVFRISREAKTKDGAATLTLVDCAGSERREDTTQHDARSRKDAAEINSTIFALKECFRVMRSSKGQPPYRESLLTRVLSDSFASEQAMVVAIGTVSPSAKDTEHSIGTLRALQQLQGTQMSFEEREDILKPKQEVEVQAHPKTWSEAEVRQWFEEACGGKAKAFAATISKGTDGKNLLRWPNQRFTQQCEGDEDLGHRLYQELRLRMRAAGGQDSCLGAFNQLDSSESQKAVMSFARLTRLQLNDNPFAAEMMEDYRPWVLKMAPQLEELDNETVTESERRELDLQGFGHAGQAVAVTSTMARSAAGASQHEGLLGLVAGPDVAVSRRAHICTRCPDRAESDGTGLAGRCSSIDSHQSQALGRWKAGWTCGDISEDSGCPMCTLAAWCEMLNAARSAPFVAHTRDERRTAALLSSCEARSHRFRRCEALFALRRRHDFWTSYLQLCFSQYDSLTPWRGRSAVCRTAAFELTCPGSERSSQALILKAQSRWRGVLARRAFSRLCLERVCEAMSHRQLRCFVQLQALWRGHSARNAIRARGTVLPGDKRSARLKHAATQLQAALRGSRVRRKLRWAKEVSKVVSDDLEDCPEVDLEDMLREARTVANADPFSSLSLPELKEMPEVVSRSCLKKEPPQHPGPMVAWTPLNIAPGPSHDAASGPTPTDAGSDGGSVVGSPHSSRPGSGFGIGPRRSRSLSSTAESAVTEPDGAGHGSRTRLEQAKDDWGFQDISTARACLAAQKRRQPRPPTLPGHAPSRSSTGRQPVSTLPRNKQSSQSAGPPKRGGGCQKAQDAIAEYRRLQEAQDSAATNSGPTEFRSGSPNRKLMRSSQSLG</sequence>
<protein>
    <submittedName>
        <fullName evidence="4">Kinesin-like protein KIF2C</fullName>
    </submittedName>
</protein>
<dbReference type="InterPro" id="IPR000048">
    <property type="entry name" value="IQ_motif_EF-hand-BS"/>
</dbReference>
<dbReference type="GO" id="GO:0005524">
    <property type="term" value="F:ATP binding"/>
    <property type="evidence" value="ECO:0007669"/>
    <property type="project" value="UniProtKB-UniRule"/>
</dbReference>
<evidence type="ECO:0000313" key="5">
    <source>
        <dbReference type="Proteomes" id="UP000186817"/>
    </source>
</evidence>
<comment type="caution">
    <text evidence="4">The sequence shown here is derived from an EMBL/GenBank/DDBJ whole genome shotgun (WGS) entry which is preliminary data.</text>
</comment>
<dbReference type="SMART" id="SM00129">
    <property type="entry name" value="KISc"/>
    <property type="match status" value="1"/>
</dbReference>
<keyword evidence="1" id="KW-0547">Nucleotide-binding</keyword>
<keyword evidence="5" id="KW-1185">Reference proteome</keyword>
<dbReference type="PANTHER" id="PTHR47971:SF20">
    <property type="entry name" value="KINESIN-LIKE PROTEIN KIF24"/>
    <property type="match status" value="1"/>
</dbReference>
<dbReference type="PRINTS" id="PR00380">
    <property type="entry name" value="KINESINHEAVY"/>
</dbReference>
<dbReference type="SUPFAM" id="SSF52540">
    <property type="entry name" value="P-loop containing nucleoside triphosphate hydrolases"/>
    <property type="match status" value="1"/>
</dbReference>
<dbReference type="InterPro" id="IPR027417">
    <property type="entry name" value="P-loop_NTPase"/>
</dbReference>
<dbReference type="InterPro" id="IPR027640">
    <property type="entry name" value="Kinesin-like_fam"/>
</dbReference>
<dbReference type="SUPFAM" id="SSF47769">
    <property type="entry name" value="SAM/Pointed domain"/>
    <property type="match status" value="1"/>
</dbReference>
<feature type="region of interest" description="Disordered" evidence="2">
    <location>
        <begin position="1273"/>
        <end position="1480"/>
    </location>
</feature>
<dbReference type="EMBL" id="LSRX01000422">
    <property type="protein sequence ID" value="OLP97765.1"/>
    <property type="molecule type" value="Genomic_DNA"/>
</dbReference>
<dbReference type="PANTHER" id="PTHR47971">
    <property type="entry name" value="KINESIN-RELATED PROTEIN 6"/>
    <property type="match status" value="1"/>
</dbReference>
<comment type="similarity">
    <text evidence="1">Belongs to the TRAFAC class myosin-kinesin ATPase superfamily. Kinesin family.</text>
</comment>
<dbReference type="GO" id="GO:0003777">
    <property type="term" value="F:microtubule motor activity"/>
    <property type="evidence" value="ECO:0007669"/>
    <property type="project" value="InterPro"/>
</dbReference>
<dbReference type="Pfam" id="PF00225">
    <property type="entry name" value="Kinesin"/>
    <property type="match status" value="1"/>
</dbReference>
<evidence type="ECO:0000313" key="4">
    <source>
        <dbReference type="EMBL" id="OLP97765.1"/>
    </source>
</evidence>
<proteinExistence type="inferred from homology"/>
<dbReference type="Gene3D" id="3.80.10.10">
    <property type="entry name" value="Ribonuclease Inhibitor"/>
    <property type="match status" value="1"/>
</dbReference>
<feature type="compositionally biased region" description="Basic and acidic residues" evidence="2">
    <location>
        <begin position="1363"/>
        <end position="1372"/>
    </location>
</feature>
<dbReference type="GO" id="GO:0007018">
    <property type="term" value="P:microtubule-based movement"/>
    <property type="evidence" value="ECO:0007669"/>
    <property type="project" value="InterPro"/>
</dbReference>
<dbReference type="PROSITE" id="PS50067">
    <property type="entry name" value="KINESIN_MOTOR_2"/>
    <property type="match status" value="1"/>
</dbReference>
<accession>A0A1Q9DRH4</accession>
<feature type="region of interest" description="Disordered" evidence="2">
    <location>
        <begin position="331"/>
        <end position="350"/>
    </location>
</feature>
<dbReference type="InterPro" id="IPR032675">
    <property type="entry name" value="LRR_dom_sf"/>
</dbReference>
<dbReference type="InterPro" id="IPR036961">
    <property type="entry name" value="Kinesin_motor_dom_sf"/>
</dbReference>